<dbReference type="RefSeq" id="WP_128752240.1">
    <property type="nucleotide sequence ID" value="NZ_CP035282.1"/>
</dbReference>
<dbReference type="Proteomes" id="UP000287969">
    <property type="component" value="Chromosome"/>
</dbReference>
<dbReference type="EMBL" id="CP035282">
    <property type="protein sequence ID" value="QAT61165.1"/>
    <property type="molecule type" value="Genomic_DNA"/>
</dbReference>
<dbReference type="InterPro" id="IPR023101">
    <property type="entry name" value="AF1862-like_dom_sf"/>
</dbReference>
<dbReference type="InterPro" id="IPR010160">
    <property type="entry name" value="CRISPR-assoc_prot_Cmr5"/>
</dbReference>
<keyword evidence="4" id="KW-0051">Antiviral defense</keyword>
<keyword evidence="3" id="KW-0963">Cytoplasm</keyword>
<evidence type="ECO:0000313" key="8">
    <source>
        <dbReference type="Proteomes" id="UP000287969"/>
    </source>
</evidence>
<evidence type="ECO:0000256" key="5">
    <source>
        <dbReference type="ARBA" id="ARBA00030001"/>
    </source>
</evidence>
<gene>
    <name evidence="7" type="primary">cmr5</name>
    <name evidence="7" type="ORF">EQM13_05975</name>
</gene>
<dbReference type="NCBIfam" id="TIGR01881">
    <property type="entry name" value="cas_Cmr5"/>
    <property type="match status" value="1"/>
</dbReference>
<dbReference type="SUPFAM" id="SSF158568">
    <property type="entry name" value="AF1862-like"/>
    <property type="match status" value="1"/>
</dbReference>
<evidence type="ECO:0000256" key="3">
    <source>
        <dbReference type="ARBA" id="ARBA00022490"/>
    </source>
</evidence>
<reference evidence="8" key="1">
    <citation type="submission" date="2019-01" db="EMBL/GenBank/DDBJ databases">
        <title>Draft genomes of a novel of Sporanaerobacter strains.</title>
        <authorList>
            <person name="Ma S."/>
        </authorList>
    </citation>
    <scope>NUCLEOTIDE SEQUENCE [LARGE SCALE GENOMIC DNA]</scope>
    <source>
        <strain evidence="8">NJN-17</strain>
    </source>
</reference>
<accession>A0A410QB01</accession>
<evidence type="ECO:0000256" key="4">
    <source>
        <dbReference type="ARBA" id="ARBA00023118"/>
    </source>
</evidence>
<organism evidence="7 8">
    <name type="scientific">Acidilutibacter cellobiosedens</name>
    <dbReference type="NCBI Taxonomy" id="2507161"/>
    <lineage>
        <taxon>Bacteria</taxon>
        <taxon>Bacillati</taxon>
        <taxon>Bacillota</taxon>
        <taxon>Tissierellia</taxon>
        <taxon>Tissierellales</taxon>
        <taxon>Acidilutibacteraceae</taxon>
        <taxon>Acidilutibacter</taxon>
    </lineage>
</organism>
<sequence>MSIKNLNLEIAQFAMKSVLDSVKEMESCVDGENKREKGKVGKPKEDVKKDTKKNSPYKSLIKKIPVMVQKNGLINTLVFLFSKQKGKEYKLALNHFINWSIINPKTKDMESFKKIKLEEDQFGEDQFEKDKYKEYIKAVYGLSSKEYRILTGEMINLFVWLKRFADGVIEGDD</sequence>
<dbReference type="Pfam" id="PF09701">
    <property type="entry name" value="Cas_Cmr5"/>
    <property type="match status" value="1"/>
</dbReference>
<evidence type="ECO:0000256" key="2">
    <source>
        <dbReference type="ARBA" id="ARBA00006161"/>
    </source>
</evidence>
<dbReference type="AlphaFoldDB" id="A0A410QB01"/>
<comment type="similarity">
    <text evidence="2">Belongs to the CRISPR system Cmr5 family.</text>
</comment>
<dbReference type="GO" id="GO:0005737">
    <property type="term" value="C:cytoplasm"/>
    <property type="evidence" value="ECO:0007669"/>
    <property type="project" value="UniProtKB-SubCell"/>
</dbReference>
<evidence type="ECO:0000256" key="1">
    <source>
        <dbReference type="ARBA" id="ARBA00004496"/>
    </source>
</evidence>
<dbReference type="KEGG" id="spoa:EQM13_05975"/>
<proteinExistence type="inferred from homology"/>
<comment type="subcellular location">
    <subcellularLocation>
        <location evidence="1">Cytoplasm</location>
    </subcellularLocation>
</comment>
<dbReference type="Gene3D" id="1.10.520.30">
    <property type="entry name" value="AF1862-like domain"/>
    <property type="match status" value="1"/>
</dbReference>
<evidence type="ECO:0000313" key="7">
    <source>
        <dbReference type="EMBL" id="QAT61165.1"/>
    </source>
</evidence>
<evidence type="ECO:0000256" key="6">
    <source>
        <dbReference type="SAM" id="MobiDB-lite"/>
    </source>
</evidence>
<dbReference type="OrthoDB" id="1716617at2"/>
<dbReference type="GO" id="GO:0051607">
    <property type="term" value="P:defense response to virus"/>
    <property type="evidence" value="ECO:0007669"/>
    <property type="project" value="UniProtKB-KW"/>
</dbReference>
<protein>
    <recommendedName>
        <fullName evidence="5">CRISPR type III-B/RAMP module-associated protein Cmr5</fullName>
    </recommendedName>
</protein>
<feature type="region of interest" description="Disordered" evidence="6">
    <location>
        <begin position="27"/>
        <end position="53"/>
    </location>
</feature>
<name>A0A410QB01_9FIRM</name>
<keyword evidence="8" id="KW-1185">Reference proteome</keyword>